<gene>
    <name evidence="1" type="ORF">BJY01DRAFT_263942</name>
</gene>
<comment type="caution">
    <text evidence="1">The sequence shown here is derived from an EMBL/GenBank/DDBJ whole genome shotgun (WGS) entry which is preliminary data.</text>
</comment>
<evidence type="ECO:0008006" key="3">
    <source>
        <dbReference type="Google" id="ProtNLM"/>
    </source>
</evidence>
<evidence type="ECO:0000313" key="2">
    <source>
        <dbReference type="Proteomes" id="UP001610446"/>
    </source>
</evidence>
<dbReference type="EMBL" id="JBFXLU010000080">
    <property type="protein sequence ID" value="KAL2844511.1"/>
    <property type="molecule type" value="Genomic_DNA"/>
</dbReference>
<proteinExistence type="predicted"/>
<dbReference type="Proteomes" id="UP001610446">
    <property type="component" value="Unassembled WGS sequence"/>
</dbReference>
<dbReference type="SUPFAM" id="SSF53335">
    <property type="entry name" value="S-adenosyl-L-methionine-dependent methyltransferases"/>
    <property type="match status" value="1"/>
</dbReference>
<reference evidence="1 2" key="1">
    <citation type="submission" date="2024-07" db="EMBL/GenBank/DDBJ databases">
        <title>Section-level genome sequencing and comparative genomics of Aspergillus sections Usti and Cavernicolus.</title>
        <authorList>
            <consortium name="Lawrence Berkeley National Laboratory"/>
            <person name="Nybo J.L."/>
            <person name="Vesth T.C."/>
            <person name="Theobald S."/>
            <person name="Frisvad J.C."/>
            <person name="Larsen T.O."/>
            <person name="Kjaerboelling I."/>
            <person name="Rothschild-Mancinelli K."/>
            <person name="Lyhne E.K."/>
            <person name="Kogle M.E."/>
            <person name="Barry K."/>
            <person name="Clum A."/>
            <person name="Na H."/>
            <person name="Ledsgaard L."/>
            <person name="Lin J."/>
            <person name="Lipzen A."/>
            <person name="Kuo A."/>
            <person name="Riley R."/>
            <person name="Mondo S."/>
            <person name="Labutti K."/>
            <person name="Haridas S."/>
            <person name="Pangalinan J."/>
            <person name="Salamov A.A."/>
            <person name="Simmons B.A."/>
            <person name="Magnuson J.K."/>
            <person name="Chen J."/>
            <person name="Drula E."/>
            <person name="Henrissat B."/>
            <person name="Wiebenga A."/>
            <person name="Lubbers R.J."/>
            <person name="Gomes A.C."/>
            <person name="Makela M.R."/>
            <person name="Stajich J."/>
            <person name="Grigoriev I.V."/>
            <person name="Mortensen U.H."/>
            <person name="De Vries R.P."/>
            <person name="Baker S.E."/>
            <person name="Andersen M.R."/>
        </authorList>
    </citation>
    <scope>NUCLEOTIDE SEQUENCE [LARGE SCALE GENOMIC DNA]</scope>
    <source>
        <strain evidence="1 2">CBS 123904</strain>
    </source>
</reference>
<dbReference type="Gene3D" id="3.40.50.150">
    <property type="entry name" value="Vaccinia Virus protein VP39"/>
    <property type="match status" value="1"/>
</dbReference>
<organism evidence="1 2">
    <name type="scientific">Aspergillus pseudoustus</name>
    <dbReference type="NCBI Taxonomy" id="1810923"/>
    <lineage>
        <taxon>Eukaryota</taxon>
        <taxon>Fungi</taxon>
        <taxon>Dikarya</taxon>
        <taxon>Ascomycota</taxon>
        <taxon>Pezizomycotina</taxon>
        <taxon>Eurotiomycetes</taxon>
        <taxon>Eurotiomycetidae</taxon>
        <taxon>Eurotiales</taxon>
        <taxon>Aspergillaceae</taxon>
        <taxon>Aspergillus</taxon>
        <taxon>Aspergillus subgen. Nidulantes</taxon>
    </lineage>
</organism>
<dbReference type="InterPro" id="IPR029063">
    <property type="entry name" value="SAM-dependent_MTases_sf"/>
</dbReference>
<protein>
    <recommendedName>
        <fullName evidence="3">S-adenosyl-L-methionine-dependent methyltransferase</fullName>
    </recommendedName>
</protein>
<sequence length="332" mass="38222">MSSRRSAIKDLFNDAKAKRRAGYVPSADAPAEYHDHTWENGRRYRGHRSEYPWPNDEEATEAYSCLHSAWYFLLRPTAELVRAPVPFCRGMKVLDCCARNMSWVNKVADNHAGVRVSVIDPVSAWLYPTSITVHNEVEGEWPYTARQAFHLVRANGLGGMVVDYAGLYGNAYKHLLPGGWFEVRDNDLQFFTDVPENEEKLVVLRRWEGLMAEAAEKFGKPINMSPKHKAFMEEAGFTEVQEEVYKLPLGDWMEGEPWVKVKSMTILHMRHGLEGYTLRLFTKTLGWSLEDTKDFIKEVKEEIAETKLKDLRLCSYFRVVIGKKPEDVSRKP</sequence>
<name>A0ABR4JXG2_9EURO</name>
<keyword evidence="2" id="KW-1185">Reference proteome</keyword>
<evidence type="ECO:0000313" key="1">
    <source>
        <dbReference type="EMBL" id="KAL2844511.1"/>
    </source>
</evidence>
<accession>A0ABR4JXG2</accession>